<evidence type="ECO:0000313" key="1">
    <source>
        <dbReference type="EMBL" id="PQQ16718.1"/>
    </source>
</evidence>
<dbReference type="AlphaFoldDB" id="A0A314ZHK7"/>
<gene>
    <name evidence="1" type="ORF">Pyn_34772</name>
</gene>
<dbReference type="OrthoDB" id="1069452at2759"/>
<dbReference type="EMBL" id="PJQY01000175">
    <property type="protein sequence ID" value="PQQ16718.1"/>
    <property type="molecule type" value="Genomic_DNA"/>
</dbReference>
<accession>A0A314ZHK7</accession>
<name>A0A314ZHK7_PRUYE</name>
<dbReference type="Proteomes" id="UP000250321">
    <property type="component" value="Unassembled WGS sequence"/>
</dbReference>
<organism evidence="1 2">
    <name type="scientific">Prunus yedoensis var. nudiflora</name>
    <dbReference type="NCBI Taxonomy" id="2094558"/>
    <lineage>
        <taxon>Eukaryota</taxon>
        <taxon>Viridiplantae</taxon>
        <taxon>Streptophyta</taxon>
        <taxon>Embryophyta</taxon>
        <taxon>Tracheophyta</taxon>
        <taxon>Spermatophyta</taxon>
        <taxon>Magnoliopsida</taxon>
        <taxon>eudicotyledons</taxon>
        <taxon>Gunneridae</taxon>
        <taxon>Pentapetalae</taxon>
        <taxon>rosids</taxon>
        <taxon>fabids</taxon>
        <taxon>Rosales</taxon>
        <taxon>Rosaceae</taxon>
        <taxon>Amygdaloideae</taxon>
        <taxon>Amygdaleae</taxon>
        <taxon>Prunus</taxon>
    </lineage>
</organism>
<protein>
    <submittedName>
        <fullName evidence="1">Uncharacterized protein</fullName>
    </submittedName>
</protein>
<comment type="caution">
    <text evidence="1">The sequence shown here is derived from an EMBL/GenBank/DDBJ whole genome shotgun (WGS) entry which is preliminary data.</text>
</comment>
<sequence>MALVFFSQSNVVVVQVECRALRSKVSGNGHRLIGSKPSFSSSATARKKRDKVFVRYQMSTLASGPSRKGSGH</sequence>
<reference evidence="1 2" key="1">
    <citation type="submission" date="2018-02" db="EMBL/GenBank/DDBJ databases">
        <title>Draft genome of wild Prunus yedoensis var. nudiflora.</title>
        <authorList>
            <person name="Baek S."/>
            <person name="Kim J.-H."/>
            <person name="Choi K."/>
            <person name="Kim G.-B."/>
            <person name="Cho A."/>
            <person name="Jang H."/>
            <person name="Shin C.-H."/>
            <person name="Yu H.-J."/>
            <person name="Mun J.-H."/>
        </authorList>
    </citation>
    <scope>NUCLEOTIDE SEQUENCE [LARGE SCALE GENOMIC DNA]</scope>
    <source>
        <strain evidence="2">cv. Jeju island</strain>
        <tissue evidence="1">Leaf</tissue>
    </source>
</reference>
<evidence type="ECO:0000313" key="2">
    <source>
        <dbReference type="Proteomes" id="UP000250321"/>
    </source>
</evidence>
<proteinExistence type="predicted"/>
<keyword evidence="2" id="KW-1185">Reference proteome</keyword>